<dbReference type="EMBL" id="JRAK01000057">
    <property type="protein sequence ID" value="KGN89896.1"/>
    <property type="molecule type" value="Genomic_DNA"/>
</dbReference>
<evidence type="ECO:0000313" key="3">
    <source>
        <dbReference type="Proteomes" id="UP000030130"/>
    </source>
</evidence>
<comment type="caution">
    <text evidence="1">The sequence shown here is derived from an EMBL/GenBank/DDBJ whole genome shotgun (WGS) entry which is preliminary data.</text>
</comment>
<gene>
    <name evidence="1" type="ORF">HR08_05250</name>
    <name evidence="2" type="ORF">HR15_03835</name>
</gene>
<dbReference type="Proteomes" id="UP000030130">
    <property type="component" value="Unassembled WGS sequence"/>
</dbReference>
<evidence type="ECO:0000313" key="1">
    <source>
        <dbReference type="EMBL" id="KGN85777.1"/>
    </source>
</evidence>
<evidence type="ECO:0000313" key="2">
    <source>
        <dbReference type="EMBL" id="KGN89896.1"/>
    </source>
</evidence>
<evidence type="ECO:0000313" key="4">
    <source>
        <dbReference type="Proteomes" id="UP000030146"/>
    </source>
</evidence>
<dbReference type="GeneID" id="57239659"/>
<dbReference type="STRING" id="111105.HR09_01710"/>
<keyword evidence="4" id="KW-1185">Reference proteome</keyword>
<proteinExistence type="predicted"/>
<organism evidence="1 3">
    <name type="scientific">Porphyromonas gulae</name>
    <dbReference type="NCBI Taxonomy" id="111105"/>
    <lineage>
        <taxon>Bacteria</taxon>
        <taxon>Pseudomonadati</taxon>
        <taxon>Bacteroidota</taxon>
        <taxon>Bacteroidia</taxon>
        <taxon>Bacteroidales</taxon>
        <taxon>Porphyromonadaceae</taxon>
        <taxon>Porphyromonas</taxon>
    </lineage>
</organism>
<sequence length="85" mass="9592">MITCPGYYPYYFPEDIYIRNINIDDEFSRTGYRVFIGSNVTSEGQSGDVVIGTNGNVNIEAKSFLLAKGFRSKKGSILKLKKTRK</sequence>
<protein>
    <submittedName>
        <fullName evidence="1">Uncharacterized protein</fullName>
    </submittedName>
</protein>
<dbReference type="Proteomes" id="UP000030146">
    <property type="component" value="Unassembled WGS sequence"/>
</dbReference>
<accession>A0A099WVB0</accession>
<dbReference type="EMBL" id="JRAI01000048">
    <property type="protein sequence ID" value="KGN85777.1"/>
    <property type="molecule type" value="Genomic_DNA"/>
</dbReference>
<name>A0A099WVB0_9PORP</name>
<dbReference type="RefSeq" id="WP_018964554.1">
    <property type="nucleotide sequence ID" value="NZ_JQJE01000003.1"/>
</dbReference>
<reference evidence="1 3" key="1">
    <citation type="submission" date="2014-08" db="EMBL/GenBank/DDBJ databases">
        <title>Porphyromonas gulae strain:COT-052_OH1451 Genome sequencing.</title>
        <authorList>
            <person name="Wallis C."/>
            <person name="Deusch O."/>
            <person name="O'Flynn C."/>
            <person name="Davis I."/>
            <person name="Jospin G."/>
            <person name="Darling A.E."/>
            <person name="Coil D.A."/>
            <person name="Alexiev A."/>
            <person name="Horsfall A."/>
            <person name="Kirkwood N."/>
            <person name="Harris S."/>
            <person name="Eisen J.A."/>
        </authorList>
    </citation>
    <scope>NUCLEOTIDE SEQUENCE [LARGE SCALE GENOMIC DNA]</scope>
    <source>
        <strain evidence="3">COT-052 OH1451</strain>
        <strain evidence="1">COT-052_OH1451</strain>
    </source>
</reference>
<reference evidence="2 4" key="2">
    <citation type="submission" date="2014-08" db="EMBL/GenBank/DDBJ databases">
        <title>Porphyromonas gulae strain:COT-052_OH3439 Genome sequencing.</title>
        <authorList>
            <person name="Wallis C."/>
            <person name="Deusch O."/>
            <person name="O'Flynn C."/>
            <person name="Davis I."/>
            <person name="Jospin G."/>
            <person name="Darling A.E."/>
            <person name="Coil D.A."/>
            <person name="Alexiev A."/>
            <person name="Horsfall A."/>
            <person name="Kirkwood N."/>
            <person name="Harris S."/>
            <person name="Eisen J.A."/>
        </authorList>
    </citation>
    <scope>NUCLEOTIDE SEQUENCE [LARGE SCALE GENOMIC DNA]</scope>
    <source>
        <strain evidence="4">COT-052 OH3439</strain>
        <strain evidence="2">COT-052_OH3439</strain>
    </source>
</reference>
<dbReference type="AlphaFoldDB" id="A0A099WVB0"/>